<organism evidence="8 9">
    <name type="scientific">Glarea lozoyensis (strain ATCC 20868 / MF5171)</name>
    <dbReference type="NCBI Taxonomy" id="1116229"/>
    <lineage>
        <taxon>Eukaryota</taxon>
        <taxon>Fungi</taxon>
        <taxon>Dikarya</taxon>
        <taxon>Ascomycota</taxon>
        <taxon>Pezizomycotina</taxon>
        <taxon>Leotiomycetes</taxon>
        <taxon>Helotiales</taxon>
        <taxon>Helotiaceae</taxon>
        <taxon>Glarea</taxon>
    </lineage>
</organism>
<proteinExistence type="inferred from homology"/>
<feature type="transmembrane region" description="Helical" evidence="7">
    <location>
        <begin position="184"/>
        <end position="202"/>
    </location>
</feature>
<evidence type="ECO:0000256" key="4">
    <source>
        <dbReference type="ARBA" id="ARBA00022692"/>
    </source>
</evidence>
<keyword evidence="3" id="KW-1003">Cell membrane</keyword>
<dbReference type="PANTHER" id="PTHR33567:SF3">
    <property type="entry name" value="CHROMATE ION TRANSPORTER (EUROFUNG)"/>
    <property type="match status" value="1"/>
</dbReference>
<evidence type="ECO:0000256" key="5">
    <source>
        <dbReference type="ARBA" id="ARBA00022989"/>
    </source>
</evidence>
<evidence type="ECO:0000256" key="7">
    <source>
        <dbReference type="SAM" id="Phobius"/>
    </source>
</evidence>
<evidence type="ECO:0000313" key="9">
    <source>
        <dbReference type="Proteomes" id="UP000016922"/>
    </source>
</evidence>
<name>S3DBH0_GLAL2</name>
<sequence length="533" mass="58104">MSFAVRIPRQLSSHLSRLRDLARQSPGDAAPLQGNYNSLPNRLADVFLRTWDLGFTAFGGPPVHFQILHQRFVEGRGGKQKWVDEETYQELFAICQGLPGPGSTKMIFCLTLLHAGFIPALFVFLIWSLPGAIGMYALSLGVQRINEILPLPVYALLSGLNASTVGIVALAAVQLAEKAIKDKLTRILVLFGACAGLCYNALWYFPVLMLIGGLTSVIWDGWMSQMIGKARAKLNRRNRDPESTGEEFGVTNTIQLDDRTDSHDNIHRRNVTAAGSIKSSNTALDLQHTSAGNSRLDAEQAARNDVSDHVIRIKAGIAITAVFFASFTAILVARGTLEAPPLALDLFANMYLAGTIIFGGGPVVIPLLRSYVVDPGWVSSRDFLMGLAIIQAFPGPNFNFAVYLSALALQRSQFPTVFSAFLGFLGIFVPGITLAVAMQSFWRVLRTKKWVVDLLRGVNATAVGLVFTAVYRLWEIGYLVPEDSRGRSLASEPWWVVVAAVTYAESAWFNVPPAVAIVMGAVLGLCWYGAVGR</sequence>
<feature type="transmembrane region" description="Helical" evidence="7">
    <location>
        <begin position="511"/>
        <end position="531"/>
    </location>
</feature>
<protein>
    <submittedName>
        <fullName evidence="8">Chromate ion transporter, putative</fullName>
    </submittedName>
</protein>
<evidence type="ECO:0000256" key="2">
    <source>
        <dbReference type="ARBA" id="ARBA00005262"/>
    </source>
</evidence>
<dbReference type="AlphaFoldDB" id="S3DBH0"/>
<comment type="similarity">
    <text evidence="2">Belongs to the chromate ion transporter (CHR) (TC 2.A.51) family.</text>
</comment>
<keyword evidence="5 7" id="KW-1133">Transmembrane helix</keyword>
<evidence type="ECO:0000313" key="8">
    <source>
        <dbReference type="EMBL" id="EPE34464.1"/>
    </source>
</evidence>
<keyword evidence="4 7" id="KW-0812">Transmembrane</keyword>
<feature type="transmembrane region" description="Helical" evidence="7">
    <location>
        <begin position="107"/>
        <end position="129"/>
    </location>
</feature>
<feature type="transmembrane region" description="Helical" evidence="7">
    <location>
        <begin position="149"/>
        <end position="172"/>
    </location>
</feature>
<gene>
    <name evidence="8" type="ORF">GLAREA_10158</name>
</gene>
<feature type="transmembrane region" description="Helical" evidence="7">
    <location>
        <begin position="418"/>
        <end position="442"/>
    </location>
</feature>
<dbReference type="Proteomes" id="UP000016922">
    <property type="component" value="Unassembled WGS sequence"/>
</dbReference>
<dbReference type="eggNOG" id="ENOG502QRJG">
    <property type="taxonomic scope" value="Eukaryota"/>
</dbReference>
<feature type="transmembrane region" description="Helical" evidence="7">
    <location>
        <begin position="349"/>
        <end position="371"/>
    </location>
</feature>
<dbReference type="GeneID" id="19469205"/>
<dbReference type="InterPro" id="IPR003370">
    <property type="entry name" value="Chromate_transpt"/>
</dbReference>
<feature type="transmembrane region" description="Helical" evidence="7">
    <location>
        <begin position="317"/>
        <end position="337"/>
    </location>
</feature>
<keyword evidence="9" id="KW-1185">Reference proteome</keyword>
<evidence type="ECO:0000256" key="6">
    <source>
        <dbReference type="ARBA" id="ARBA00023136"/>
    </source>
</evidence>
<feature type="transmembrane region" description="Helical" evidence="7">
    <location>
        <begin position="383"/>
        <end position="406"/>
    </location>
</feature>
<reference evidence="8 9" key="1">
    <citation type="journal article" date="2013" name="BMC Genomics">
        <title>Genomics-driven discovery of the pneumocandin biosynthetic gene cluster in the fungus Glarea lozoyensis.</title>
        <authorList>
            <person name="Chen L."/>
            <person name="Yue Q."/>
            <person name="Zhang X."/>
            <person name="Xiang M."/>
            <person name="Wang C."/>
            <person name="Li S."/>
            <person name="Che Y."/>
            <person name="Ortiz-Lopez F.J."/>
            <person name="Bills G.F."/>
            <person name="Liu X."/>
            <person name="An Z."/>
        </authorList>
    </citation>
    <scope>NUCLEOTIDE SEQUENCE [LARGE SCALE GENOMIC DNA]</scope>
    <source>
        <strain evidence="9">ATCC 20868 / MF5171</strain>
    </source>
</reference>
<dbReference type="OrthoDB" id="2160638at2759"/>
<dbReference type="RefSeq" id="XP_008078399.1">
    <property type="nucleotide sequence ID" value="XM_008080208.1"/>
</dbReference>
<evidence type="ECO:0000256" key="3">
    <source>
        <dbReference type="ARBA" id="ARBA00022475"/>
    </source>
</evidence>
<dbReference type="KEGG" id="glz:GLAREA_10158"/>
<evidence type="ECO:0000256" key="1">
    <source>
        <dbReference type="ARBA" id="ARBA00004651"/>
    </source>
</evidence>
<dbReference type="GO" id="GO:0015109">
    <property type="term" value="F:chromate transmembrane transporter activity"/>
    <property type="evidence" value="ECO:0007669"/>
    <property type="project" value="InterPro"/>
</dbReference>
<dbReference type="PANTHER" id="PTHR33567">
    <property type="entry name" value="CHROMATE ION TRANSPORTER (EUROFUNG)"/>
    <property type="match status" value="1"/>
</dbReference>
<comment type="subcellular location">
    <subcellularLocation>
        <location evidence="1">Cell membrane</location>
        <topology evidence="1">Multi-pass membrane protein</topology>
    </subcellularLocation>
</comment>
<accession>S3DBH0</accession>
<keyword evidence="6 7" id="KW-0472">Membrane</keyword>
<dbReference type="EMBL" id="KE145356">
    <property type="protein sequence ID" value="EPE34464.1"/>
    <property type="molecule type" value="Genomic_DNA"/>
</dbReference>
<dbReference type="GO" id="GO:0005886">
    <property type="term" value="C:plasma membrane"/>
    <property type="evidence" value="ECO:0007669"/>
    <property type="project" value="UniProtKB-SubCell"/>
</dbReference>
<dbReference type="HOGENOM" id="CLU_018106_0_2_1"/>
<dbReference type="Pfam" id="PF02417">
    <property type="entry name" value="Chromate_transp"/>
    <property type="match status" value="2"/>
</dbReference>
<dbReference type="OMA" id="VWGMART"/>